<keyword evidence="2" id="KW-1185">Reference proteome</keyword>
<protein>
    <submittedName>
        <fullName evidence="1">Uncharacterized protein</fullName>
    </submittedName>
</protein>
<sequence>MAMAVKWHLDLQKMIEDDNPEKKSHLLVPPSLVKSSGKSRWYIKFWAYNMDTKEKSRVRIKANFSQQNG</sequence>
<dbReference type="RefSeq" id="WP_323258941.1">
    <property type="nucleotide sequence ID" value="NZ_JAYGIM010000009.1"/>
</dbReference>
<accession>A0ABU5SJR1</accession>
<name>A0ABU5SJR1_9BACT</name>
<gene>
    <name evidence="1" type="ORF">VB798_12945</name>
</gene>
<organism evidence="1 2">
    <name type="scientific">Arcicella lustrica</name>
    <dbReference type="NCBI Taxonomy" id="2984196"/>
    <lineage>
        <taxon>Bacteria</taxon>
        <taxon>Pseudomonadati</taxon>
        <taxon>Bacteroidota</taxon>
        <taxon>Cytophagia</taxon>
        <taxon>Cytophagales</taxon>
        <taxon>Flectobacillaceae</taxon>
        <taxon>Arcicella</taxon>
    </lineage>
</organism>
<evidence type="ECO:0000313" key="1">
    <source>
        <dbReference type="EMBL" id="MEA5427493.1"/>
    </source>
</evidence>
<reference evidence="1 2" key="1">
    <citation type="submission" date="2023-12" db="EMBL/GenBank/DDBJ databases">
        <title>Novel species of the genus Arcicella isolated from rivers.</title>
        <authorList>
            <person name="Lu H."/>
        </authorList>
    </citation>
    <scope>NUCLEOTIDE SEQUENCE [LARGE SCALE GENOMIC DNA]</scope>
    <source>
        <strain evidence="1 2">DC25W</strain>
    </source>
</reference>
<comment type="caution">
    <text evidence="1">The sequence shown here is derived from an EMBL/GenBank/DDBJ whole genome shotgun (WGS) entry which is preliminary data.</text>
</comment>
<dbReference type="EMBL" id="JAYGIM010000009">
    <property type="protein sequence ID" value="MEA5427493.1"/>
    <property type="molecule type" value="Genomic_DNA"/>
</dbReference>
<proteinExistence type="predicted"/>
<dbReference type="Proteomes" id="UP001302222">
    <property type="component" value="Unassembled WGS sequence"/>
</dbReference>
<evidence type="ECO:0000313" key="2">
    <source>
        <dbReference type="Proteomes" id="UP001302222"/>
    </source>
</evidence>